<gene>
    <name evidence="1" type="ORF">AO353_15530</name>
</gene>
<reference evidence="2" key="1">
    <citation type="submission" date="2015-09" db="EMBL/GenBank/DDBJ databases">
        <title>Whole genome sequence of Pseudomonas fluorescens FW300-N2E3.</title>
        <authorList>
            <person name="Ray J."/>
            <person name="Melnyk R."/>
            <person name="Deutschbauer A."/>
        </authorList>
    </citation>
    <scope>NUCLEOTIDE SEQUENCE [LARGE SCALE GENOMIC DNA]</scope>
    <source>
        <strain evidence="2">FW300-N2E3</strain>
    </source>
</reference>
<name>A0A0N9WDK3_PSEFL</name>
<evidence type="ECO:0000313" key="2">
    <source>
        <dbReference type="Proteomes" id="UP000066487"/>
    </source>
</evidence>
<evidence type="ECO:0000313" key="1">
    <source>
        <dbReference type="EMBL" id="ALI02419.1"/>
    </source>
</evidence>
<sequence>MAATVADAVTVIVSNRYFSFGDKDLSLPGFQGNGAESTKYRGVIFPPHQQQNPGDLNPFQLIDPCSLTLICSSLIQRLTLAAAFAAAFFMGEIKNPVSTGFDGGSARRRS</sequence>
<dbReference type="EMBL" id="CP012830">
    <property type="protein sequence ID" value="ALI02419.1"/>
    <property type="molecule type" value="Genomic_DNA"/>
</dbReference>
<reference evidence="1 2" key="2">
    <citation type="journal article" date="2018" name="Nature">
        <title>Mutant phenotypes for thousands of bacterial genes of unknown function.</title>
        <authorList>
            <person name="Price M.N."/>
            <person name="Wetmore K.M."/>
            <person name="Waters R.J."/>
            <person name="Callaghan M."/>
            <person name="Ray J."/>
            <person name="Liu H."/>
            <person name="Kuehl J.V."/>
            <person name="Melnyk R.A."/>
            <person name="Lamson J.S."/>
            <person name="Suh Y."/>
            <person name="Carlson H.K."/>
            <person name="Esquivel Z."/>
            <person name="Sadeeshkumar H."/>
            <person name="Chakraborty R."/>
            <person name="Zane G.M."/>
            <person name="Rubin B.E."/>
            <person name="Wall J.D."/>
            <person name="Visel A."/>
            <person name="Bristow J."/>
            <person name="Blow M.J."/>
            <person name="Arkin A.P."/>
            <person name="Deutschbauer A.M."/>
        </authorList>
    </citation>
    <scope>NUCLEOTIDE SEQUENCE [LARGE SCALE GENOMIC DNA]</scope>
    <source>
        <strain evidence="1 2">FW300-N2E3</strain>
    </source>
</reference>
<proteinExistence type="predicted"/>
<protein>
    <submittedName>
        <fullName evidence="1">Uncharacterized protein</fullName>
    </submittedName>
</protein>
<dbReference type="AlphaFoldDB" id="A0A0N9WDK3"/>
<organism evidence="1 2">
    <name type="scientific">Pseudomonas fluorescens</name>
    <dbReference type="NCBI Taxonomy" id="294"/>
    <lineage>
        <taxon>Bacteria</taxon>
        <taxon>Pseudomonadati</taxon>
        <taxon>Pseudomonadota</taxon>
        <taxon>Gammaproteobacteria</taxon>
        <taxon>Pseudomonadales</taxon>
        <taxon>Pseudomonadaceae</taxon>
        <taxon>Pseudomonas</taxon>
    </lineage>
</organism>
<accession>A0A0N9WDK3</accession>
<dbReference type="Proteomes" id="UP000066487">
    <property type="component" value="Chromosome"/>
</dbReference>